<dbReference type="Pfam" id="PF00565">
    <property type="entry name" value="SNase"/>
    <property type="match status" value="1"/>
</dbReference>
<dbReference type="SUPFAM" id="SSF50199">
    <property type="entry name" value="Staphylococcal nuclease"/>
    <property type="match status" value="1"/>
</dbReference>
<proteinExistence type="predicted"/>
<gene>
    <name evidence="3" type="ORF">SDC9_94119</name>
</gene>
<dbReference type="Gene3D" id="2.40.50.90">
    <property type="match status" value="1"/>
</dbReference>
<sequence>MKFSKTYMIITLSVLIALIASAYLYVYYVTGPYEKPSRTFQVKRVLTGVYYEIDDGSYGGFRIKLSGVKFPDGCSKEHILMVKEYVAGLLQGSEVRLLFRRDEDNTFRVLPVHLFTKERVHLNALLVKKGWVVVTDDLPPDDRFYRKLSRLQKKAMKQRRGLWEQ</sequence>
<keyword evidence="1" id="KW-0812">Transmembrane</keyword>
<comment type="caution">
    <text evidence="3">The sequence shown here is derived from an EMBL/GenBank/DDBJ whole genome shotgun (WGS) entry which is preliminary data.</text>
</comment>
<evidence type="ECO:0000256" key="1">
    <source>
        <dbReference type="SAM" id="Phobius"/>
    </source>
</evidence>
<dbReference type="InterPro" id="IPR035437">
    <property type="entry name" value="SNase_OB-fold_sf"/>
</dbReference>
<protein>
    <recommendedName>
        <fullName evidence="2">TNase-like domain-containing protein</fullName>
    </recommendedName>
</protein>
<evidence type="ECO:0000259" key="2">
    <source>
        <dbReference type="Pfam" id="PF00565"/>
    </source>
</evidence>
<feature type="transmembrane region" description="Helical" evidence="1">
    <location>
        <begin position="7"/>
        <end position="28"/>
    </location>
</feature>
<evidence type="ECO:0000313" key="3">
    <source>
        <dbReference type="EMBL" id="MPM47409.1"/>
    </source>
</evidence>
<accession>A0A645A2I7</accession>
<name>A0A645A2I7_9ZZZZ</name>
<keyword evidence="1" id="KW-0472">Membrane</keyword>
<dbReference type="AlphaFoldDB" id="A0A645A2I7"/>
<reference evidence="3" key="1">
    <citation type="submission" date="2019-08" db="EMBL/GenBank/DDBJ databases">
        <authorList>
            <person name="Kucharzyk K."/>
            <person name="Murdoch R.W."/>
            <person name="Higgins S."/>
            <person name="Loffler F."/>
        </authorList>
    </citation>
    <scope>NUCLEOTIDE SEQUENCE</scope>
</reference>
<keyword evidence="1" id="KW-1133">Transmembrane helix</keyword>
<dbReference type="InterPro" id="IPR016071">
    <property type="entry name" value="Staphylococal_nuclease_OB-fold"/>
</dbReference>
<organism evidence="3">
    <name type="scientific">bioreactor metagenome</name>
    <dbReference type="NCBI Taxonomy" id="1076179"/>
    <lineage>
        <taxon>unclassified sequences</taxon>
        <taxon>metagenomes</taxon>
        <taxon>ecological metagenomes</taxon>
    </lineage>
</organism>
<feature type="domain" description="TNase-like" evidence="2">
    <location>
        <begin position="63"/>
        <end position="165"/>
    </location>
</feature>
<dbReference type="EMBL" id="VSSQ01011667">
    <property type="protein sequence ID" value="MPM47409.1"/>
    <property type="molecule type" value="Genomic_DNA"/>
</dbReference>